<sequence>MILFIKQLIISHIFEIDSNKNNHKKKKSKKKIKKTNNQSVNLPKQTTSRIKHIQSKKSKIKTIQKKKKKMEKTLNVISKINKKNENKTFIYLLNIWILIISFERKLSNVILFIFEIKSK</sequence>
<keyword evidence="1" id="KW-0175">Coiled coil</keyword>
<evidence type="ECO:0000313" key="4">
    <source>
        <dbReference type="Proteomes" id="UP000002195"/>
    </source>
</evidence>
<organism evidence="3 4">
    <name type="scientific">Dictyostelium discoideum</name>
    <name type="common">Social amoeba</name>
    <dbReference type="NCBI Taxonomy" id="44689"/>
    <lineage>
        <taxon>Eukaryota</taxon>
        <taxon>Amoebozoa</taxon>
        <taxon>Evosea</taxon>
        <taxon>Eumycetozoa</taxon>
        <taxon>Dictyostelia</taxon>
        <taxon>Dictyosteliales</taxon>
        <taxon>Dictyosteliaceae</taxon>
        <taxon>Dictyostelium</taxon>
    </lineage>
</organism>
<dbReference type="RefSeq" id="XP_640379.1">
    <property type="nucleotide sequence ID" value="XM_635287.1"/>
</dbReference>
<dbReference type="HOGENOM" id="CLU_2065886_0_0_1"/>
<proteinExistence type="predicted"/>
<reference evidence="3 4" key="1">
    <citation type="journal article" date="2005" name="Nature">
        <title>The genome of the social amoeba Dictyostelium discoideum.</title>
        <authorList>
            <consortium name="The Dictyostelium discoideum Sequencing Consortium"/>
            <person name="Eichinger L."/>
            <person name="Pachebat J.A."/>
            <person name="Glockner G."/>
            <person name="Rajandream M.A."/>
            <person name="Sucgang R."/>
            <person name="Berriman M."/>
            <person name="Song J."/>
            <person name="Olsen R."/>
            <person name="Szafranski K."/>
            <person name="Xu Q."/>
            <person name="Tunggal B."/>
            <person name="Kummerfeld S."/>
            <person name="Madera M."/>
            <person name="Konfortov B.A."/>
            <person name="Rivero F."/>
            <person name="Bankier A.T."/>
            <person name="Lehmann R."/>
            <person name="Hamlin N."/>
            <person name="Davies R."/>
            <person name="Gaudet P."/>
            <person name="Fey P."/>
            <person name="Pilcher K."/>
            <person name="Chen G."/>
            <person name="Saunders D."/>
            <person name="Sodergren E."/>
            <person name="Davis P."/>
            <person name="Kerhornou A."/>
            <person name="Nie X."/>
            <person name="Hall N."/>
            <person name="Anjard C."/>
            <person name="Hemphill L."/>
            <person name="Bason N."/>
            <person name="Farbrother P."/>
            <person name="Desany B."/>
            <person name="Just E."/>
            <person name="Morio T."/>
            <person name="Rost R."/>
            <person name="Churcher C."/>
            <person name="Cooper J."/>
            <person name="Haydock S."/>
            <person name="van Driessche N."/>
            <person name="Cronin A."/>
            <person name="Goodhead I."/>
            <person name="Muzny D."/>
            <person name="Mourier T."/>
            <person name="Pain A."/>
            <person name="Lu M."/>
            <person name="Harper D."/>
            <person name="Lindsay R."/>
            <person name="Hauser H."/>
            <person name="James K."/>
            <person name="Quiles M."/>
            <person name="Madan Babu M."/>
            <person name="Saito T."/>
            <person name="Buchrieser C."/>
            <person name="Wardroper A."/>
            <person name="Felder M."/>
            <person name="Thangavelu M."/>
            <person name="Johnson D."/>
            <person name="Knights A."/>
            <person name="Loulseged H."/>
            <person name="Mungall K."/>
            <person name="Oliver K."/>
            <person name="Price C."/>
            <person name="Quail M.A."/>
            <person name="Urushihara H."/>
            <person name="Hernandez J."/>
            <person name="Rabbinowitsch E."/>
            <person name="Steffen D."/>
            <person name="Sanders M."/>
            <person name="Ma J."/>
            <person name="Kohara Y."/>
            <person name="Sharp S."/>
            <person name="Simmonds M."/>
            <person name="Spiegler S."/>
            <person name="Tivey A."/>
            <person name="Sugano S."/>
            <person name="White B."/>
            <person name="Walker D."/>
            <person name="Woodward J."/>
            <person name="Winckler T."/>
            <person name="Tanaka Y."/>
            <person name="Shaulsky G."/>
            <person name="Schleicher M."/>
            <person name="Weinstock G."/>
            <person name="Rosenthal A."/>
            <person name="Cox E.C."/>
            <person name="Chisholm R.L."/>
            <person name="Gibbs R."/>
            <person name="Loomis W.F."/>
            <person name="Platzer M."/>
            <person name="Kay R.R."/>
            <person name="Williams J."/>
            <person name="Dear P.H."/>
            <person name="Noegel A.A."/>
            <person name="Barrell B."/>
            <person name="Kuspa A."/>
        </authorList>
    </citation>
    <scope>NUCLEOTIDE SEQUENCE [LARGE SCALE GENOMIC DNA]</scope>
    <source>
        <strain evidence="3 4">AX4</strain>
    </source>
</reference>
<evidence type="ECO:0000313" key="3">
    <source>
        <dbReference type="EMBL" id="EAL66457.1"/>
    </source>
</evidence>
<dbReference type="InParanoid" id="Q54T72"/>
<dbReference type="GeneID" id="8623334"/>
<feature type="region of interest" description="Disordered" evidence="2">
    <location>
        <begin position="20"/>
        <end position="39"/>
    </location>
</feature>
<evidence type="ECO:0000256" key="2">
    <source>
        <dbReference type="SAM" id="MobiDB-lite"/>
    </source>
</evidence>
<dbReference type="Proteomes" id="UP000002195">
    <property type="component" value="Unassembled WGS sequence"/>
</dbReference>
<dbReference type="PaxDb" id="44689-DDB0218343"/>
<dbReference type="dictyBase" id="DDB_G0282071"/>
<dbReference type="AlphaFoldDB" id="Q54T72"/>
<keyword evidence="4" id="KW-1185">Reference proteome</keyword>
<name>Q54T72_DICDI</name>
<dbReference type="SMR" id="Q54T72"/>
<gene>
    <name evidence="3" type="ORF">DDB_G0282071</name>
</gene>
<dbReference type="KEGG" id="ddi:DDB_G0282071"/>
<comment type="caution">
    <text evidence="3">The sequence shown here is derived from an EMBL/GenBank/DDBJ whole genome shotgun (WGS) entry which is preliminary data.</text>
</comment>
<feature type="coiled-coil region" evidence="1">
    <location>
        <begin position="53"/>
        <end position="83"/>
    </location>
</feature>
<dbReference type="EMBL" id="AAFI02000044">
    <property type="protein sequence ID" value="EAL66457.1"/>
    <property type="molecule type" value="Genomic_DNA"/>
</dbReference>
<feature type="compositionally biased region" description="Basic residues" evidence="2">
    <location>
        <begin position="21"/>
        <end position="34"/>
    </location>
</feature>
<dbReference type="VEuPathDB" id="AmoebaDB:DDB_G0282071"/>
<protein>
    <submittedName>
        <fullName evidence="3">Uncharacterized protein</fullName>
    </submittedName>
</protein>
<accession>Q54T72</accession>
<evidence type="ECO:0000256" key="1">
    <source>
        <dbReference type="SAM" id="Coils"/>
    </source>
</evidence>